<keyword evidence="7" id="KW-1185">Reference proteome</keyword>
<dbReference type="InterPro" id="IPR005119">
    <property type="entry name" value="LysR_subst-bd"/>
</dbReference>
<organism evidence="6 7">
    <name type="scientific">Pseudomonas retamae</name>
    <dbReference type="NCBI Taxonomy" id="702110"/>
    <lineage>
        <taxon>Bacteria</taxon>
        <taxon>Pseudomonadati</taxon>
        <taxon>Pseudomonadota</taxon>
        <taxon>Gammaproteobacteria</taxon>
        <taxon>Pseudomonadales</taxon>
        <taxon>Pseudomonadaceae</taxon>
        <taxon>Pseudomonas</taxon>
    </lineage>
</organism>
<keyword evidence="4" id="KW-0804">Transcription</keyword>
<dbReference type="EMBL" id="JBIEIL010000007">
    <property type="protein sequence ID" value="MFG6205943.1"/>
    <property type="molecule type" value="Genomic_DNA"/>
</dbReference>
<dbReference type="Pfam" id="PF03466">
    <property type="entry name" value="LysR_substrate"/>
    <property type="match status" value="1"/>
</dbReference>
<keyword evidence="2" id="KW-0805">Transcription regulation</keyword>
<comment type="similarity">
    <text evidence="1">Belongs to the LysR transcriptional regulatory family.</text>
</comment>
<dbReference type="RefSeq" id="WP_394507107.1">
    <property type="nucleotide sequence ID" value="NZ_JBIEIL010000007.1"/>
</dbReference>
<protein>
    <submittedName>
        <fullName evidence="6">LysR family transcriptional regulator</fullName>
    </submittedName>
</protein>
<proteinExistence type="inferred from homology"/>
<dbReference type="Proteomes" id="UP001605918">
    <property type="component" value="Unassembled WGS sequence"/>
</dbReference>
<evidence type="ECO:0000313" key="7">
    <source>
        <dbReference type="Proteomes" id="UP001605918"/>
    </source>
</evidence>
<evidence type="ECO:0000256" key="2">
    <source>
        <dbReference type="ARBA" id="ARBA00023015"/>
    </source>
</evidence>
<dbReference type="InterPro" id="IPR036388">
    <property type="entry name" value="WH-like_DNA-bd_sf"/>
</dbReference>
<evidence type="ECO:0000313" key="6">
    <source>
        <dbReference type="EMBL" id="MFG6205943.1"/>
    </source>
</evidence>
<dbReference type="InterPro" id="IPR050389">
    <property type="entry name" value="LysR-type_TF"/>
</dbReference>
<keyword evidence="3" id="KW-0238">DNA-binding</keyword>
<dbReference type="PANTHER" id="PTHR30118">
    <property type="entry name" value="HTH-TYPE TRANSCRIPTIONAL REGULATOR LEUO-RELATED"/>
    <property type="match status" value="1"/>
</dbReference>
<dbReference type="InterPro" id="IPR036390">
    <property type="entry name" value="WH_DNA-bd_sf"/>
</dbReference>
<dbReference type="Gene3D" id="1.10.10.10">
    <property type="entry name" value="Winged helix-like DNA-binding domain superfamily/Winged helix DNA-binding domain"/>
    <property type="match status" value="1"/>
</dbReference>
<feature type="domain" description="HTH lysR-type" evidence="5">
    <location>
        <begin position="9"/>
        <end position="66"/>
    </location>
</feature>
<name>A0ABW7DD10_9PSED</name>
<evidence type="ECO:0000256" key="1">
    <source>
        <dbReference type="ARBA" id="ARBA00009437"/>
    </source>
</evidence>
<reference evidence="6 7" key="1">
    <citation type="submission" date="2024-10" db="EMBL/GenBank/DDBJ databases">
        <title>Whole genome of Pseudomonas sp Strain RB5.</title>
        <authorList>
            <person name="Selami N."/>
        </authorList>
    </citation>
    <scope>NUCLEOTIDE SEQUENCE [LARGE SCALE GENOMIC DNA]</scope>
    <source>
        <strain evidence="6 7">RB5</strain>
    </source>
</reference>
<sequence>MNRNDLRRVDMNLLVVFETMMHERSVTRVGEKLFLGQPTISAALGRLRQLFDDPLFIRVGRVMEPTARAEDIFANLTPALDGIAAAVSRCQSFEPGTSEATFHVGLSDDVEYALLPRLLRQLRMEAPNITLIVLRVDQQQMSQRLFNGEISLGISHTLDLPASARRKSLRTVRPMLLRADNRAEAVTLQEFCQRPHIVVSSVGNAADDTDQALSLSGHQRKVVLTVPQFSALPRLLAQSEMLAIVPDYVARAMALAQGIRAEAVPLPLPTRNLSMAWRGAAHNDVGQRWLRSRCQACLSTPVELQVVPKLSALRHSTQSWQAAY</sequence>
<gene>
    <name evidence="6" type="ORF">ACGSLL_16395</name>
</gene>
<dbReference type="Pfam" id="PF00126">
    <property type="entry name" value="HTH_1"/>
    <property type="match status" value="1"/>
</dbReference>
<dbReference type="SUPFAM" id="SSF46785">
    <property type="entry name" value="Winged helix' DNA-binding domain"/>
    <property type="match status" value="1"/>
</dbReference>
<dbReference type="InterPro" id="IPR000847">
    <property type="entry name" value="LysR_HTH_N"/>
</dbReference>
<evidence type="ECO:0000259" key="5">
    <source>
        <dbReference type="PROSITE" id="PS50931"/>
    </source>
</evidence>
<dbReference type="PANTHER" id="PTHR30118:SF15">
    <property type="entry name" value="TRANSCRIPTIONAL REGULATORY PROTEIN"/>
    <property type="match status" value="1"/>
</dbReference>
<dbReference type="PROSITE" id="PS50931">
    <property type="entry name" value="HTH_LYSR"/>
    <property type="match status" value="1"/>
</dbReference>
<comment type="caution">
    <text evidence="6">The sequence shown here is derived from an EMBL/GenBank/DDBJ whole genome shotgun (WGS) entry which is preliminary data.</text>
</comment>
<evidence type="ECO:0000256" key="4">
    <source>
        <dbReference type="ARBA" id="ARBA00023163"/>
    </source>
</evidence>
<dbReference type="SUPFAM" id="SSF53850">
    <property type="entry name" value="Periplasmic binding protein-like II"/>
    <property type="match status" value="1"/>
</dbReference>
<evidence type="ECO:0000256" key="3">
    <source>
        <dbReference type="ARBA" id="ARBA00023125"/>
    </source>
</evidence>
<accession>A0ABW7DD10</accession>
<dbReference type="Gene3D" id="3.40.190.10">
    <property type="entry name" value="Periplasmic binding protein-like II"/>
    <property type="match status" value="2"/>
</dbReference>